<sequence length="142" mass="15667">MSWLPHFDMQQKQPLTPLVPTAFLDSSPFVFTPALNGINYNMPDGYNEHASPKQLIAQGQLWARRSPRLHPSVSMPNIWHGESTSPLSARTPSRLRLIPDEAHNGQMVSPLGLTIPTGTRTSEARVPGAHPLPCDGGQSRWL</sequence>
<feature type="region of interest" description="Disordered" evidence="1">
    <location>
        <begin position="118"/>
        <end position="142"/>
    </location>
</feature>
<reference evidence="2 3" key="1">
    <citation type="journal article" date="2016" name="Mol. Biol. Evol.">
        <title>Comparative Genomics of Early-Diverging Mushroom-Forming Fungi Provides Insights into the Origins of Lignocellulose Decay Capabilities.</title>
        <authorList>
            <person name="Nagy L.G."/>
            <person name="Riley R."/>
            <person name="Tritt A."/>
            <person name="Adam C."/>
            <person name="Daum C."/>
            <person name="Floudas D."/>
            <person name="Sun H."/>
            <person name="Yadav J.S."/>
            <person name="Pangilinan J."/>
            <person name="Larsson K.H."/>
            <person name="Matsuura K."/>
            <person name="Barry K."/>
            <person name="Labutti K."/>
            <person name="Kuo R."/>
            <person name="Ohm R.A."/>
            <person name="Bhattacharya S.S."/>
            <person name="Shirouzu T."/>
            <person name="Yoshinaga Y."/>
            <person name="Martin F.M."/>
            <person name="Grigoriev I.V."/>
            <person name="Hibbett D.S."/>
        </authorList>
    </citation>
    <scope>NUCLEOTIDE SEQUENCE [LARGE SCALE GENOMIC DNA]</scope>
    <source>
        <strain evidence="2 3">TUFC12733</strain>
    </source>
</reference>
<evidence type="ECO:0000313" key="3">
    <source>
        <dbReference type="Proteomes" id="UP000076738"/>
    </source>
</evidence>
<organism evidence="2 3">
    <name type="scientific">Calocera viscosa (strain TUFC12733)</name>
    <dbReference type="NCBI Taxonomy" id="1330018"/>
    <lineage>
        <taxon>Eukaryota</taxon>
        <taxon>Fungi</taxon>
        <taxon>Dikarya</taxon>
        <taxon>Basidiomycota</taxon>
        <taxon>Agaricomycotina</taxon>
        <taxon>Dacrymycetes</taxon>
        <taxon>Dacrymycetales</taxon>
        <taxon>Dacrymycetaceae</taxon>
        <taxon>Calocera</taxon>
    </lineage>
</organism>
<dbReference type="AlphaFoldDB" id="A0A167MZC4"/>
<protein>
    <submittedName>
        <fullName evidence="2">Uncharacterized protein</fullName>
    </submittedName>
</protein>
<proteinExistence type="predicted"/>
<keyword evidence="3" id="KW-1185">Reference proteome</keyword>
<gene>
    <name evidence="2" type="ORF">CALVIDRAFT_563392</name>
</gene>
<dbReference type="EMBL" id="KV417281">
    <property type="protein sequence ID" value="KZO97196.1"/>
    <property type="molecule type" value="Genomic_DNA"/>
</dbReference>
<dbReference type="Proteomes" id="UP000076738">
    <property type="component" value="Unassembled WGS sequence"/>
</dbReference>
<accession>A0A167MZC4</accession>
<evidence type="ECO:0000313" key="2">
    <source>
        <dbReference type="EMBL" id="KZO97196.1"/>
    </source>
</evidence>
<name>A0A167MZC4_CALVF</name>
<evidence type="ECO:0000256" key="1">
    <source>
        <dbReference type="SAM" id="MobiDB-lite"/>
    </source>
</evidence>